<dbReference type="InterPro" id="IPR023996">
    <property type="entry name" value="TonB-dep_OMP_SusC/RagA"/>
</dbReference>
<dbReference type="InterPro" id="IPR037066">
    <property type="entry name" value="Plug_dom_sf"/>
</dbReference>
<dbReference type="InterPro" id="IPR039426">
    <property type="entry name" value="TonB-dep_rcpt-like"/>
</dbReference>
<evidence type="ECO:0000313" key="12">
    <source>
        <dbReference type="EMBL" id="QJB31128.1"/>
    </source>
</evidence>
<gene>
    <name evidence="12" type="ORF">HF329_07360</name>
</gene>
<feature type="domain" description="TonB-dependent receptor-like beta-barrel" evidence="10">
    <location>
        <begin position="394"/>
        <end position="855"/>
    </location>
</feature>
<dbReference type="InterPro" id="IPR018247">
    <property type="entry name" value="EF_Hand_1_Ca_BS"/>
</dbReference>
<proteinExistence type="inferred from homology"/>
<evidence type="ECO:0000256" key="3">
    <source>
        <dbReference type="ARBA" id="ARBA00022452"/>
    </source>
</evidence>
<feature type="domain" description="TonB-dependent receptor plug" evidence="11">
    <location>
        <begin position="112"/>
        <end position="219"/>
    </location>
</feature>
<evidence type="ECO:0000256" key="1">
    <source>
        <dbReference type="ARBA" id="ARBA00004571"/>
    </source>
</evidence>
<evidence type="ECO:0000256" key="9">
    <source>
        <dbReference type="RuleBase" id="RU003357"/>
    </source>
</evidence>
<evidence type="ECO:0000256" key="2">
    <source>
        <dbReference type="ARBA" id="ARBA00022448"/>
    </source>
</evidence>
<dbReference type="SUPFAM" id="SSF56935">
    <property type="entry name" value="Porins"/>
    <property type="match status" value="1"/>
</dbReference>
<dbReference type="FunFam" id="2.170.130.10:FF:000008">
    <property type="entry name" value="SusC/RagA family TonB-linked outer membrane protein"/>
    <property type="match status" value="1"/>
</dbReference>
<dbReference type="InterPro" id="IPR000531">
    <property type="entry name" value="Beta-barrel_TonB"/>
</dbReference>
<evidence type="ECO:0000256" key="4">
    <source>
        <dbReference type="ARBA" id="ARBA00022692"/>
    </source>
</evidence>
<dbReference type="Gene3D" id="2.170.130.10">
    <property type="entry name" value="TonB-dependent receptor, plug domain"/>
    <property type="match status" value="1"/>
</dbReference>
<accession>A0AAE6ZGJ7</accession>
<keyword evidence="12" id="KW-0675">Receptor</keyword>
<evidence type="ECO:0000256" key="5">
    <source>
        <dbReference type="ARBA" id="ARBA00023077"/>
    </source>
</evidence>
<dbReference type="PROSITE" id="PS00018">
    <property type="entry name" value="EF_HAND_1"/>
    <property type="match status" value="1"/>
</dbReference>
<dbReference type="Pfam" id="PF07715">
    <property type="entry name" value="Plug"/>
    <property type="match status" value="1"/>
</dbReference>
<organism evidence="12 13">
    <name type="scientific">Chitinophaga oryzae</name>
    <dbReference type="NCBI Taxonomy" id="2725414"/>
    <lineage>
        <taxon>Bacteria</taxon>
        <taxon>Pseudomonadati</taxon>
        <taxon>Bacteroidota</taxon>
        <taxon>Chitinophagia</taxon>
        <taxon>Chitinophagales</taxon>
        <taxon>Chitinophagaceae</taxon>
        <taxon>Chitinophaga</taxon>
    </lineage>
</organism>
<reference evidence="13" key="1">
    <citation type="submission" date="2020-04" db="EMBL/GenBank/DDBJ databases">
        <authorList>
            <person name="Kittiwongwattana C."/>
        </authorList>
    </citation>
    <scope>NUCLEOTIDE SEQUENCE [LARGE SCALE GENOMIC DNA]</scope>
    <source>
        <strain evidence="13">1310</strain>
    </source>
</reference>
<dbReference type="InterPro" id="IPR012910">
    <property type="entry name" value="Plug_dom"/>
</dbReference>
<evidence type="ECO:0000256" key="7">
    <source>
        <dbReference type="ARBA" id="ARBA00023237"/>
    </source>
</evidence>
<dbReference type="EMBL" id="CP051205">
    <property type="protein sequence ID" value="QJB31128.1"/>
    <property type="molecule type" value="Genomic_DNA"/>
</dbReference>
<dbReference type="RefSeq" id="WP_168803396.1">
    <property type="nucleotide sequence ID" value="NZ_CP051205.1"/>
</dbReference>
<dbReference type="Proteomes" id="UP000502421">
    <property type="component" value="Chromosome"/>
</dbReference>
<dbReference type="Gene3D" id="2.40.170.20">
    <property type="entry name" value="TonB-dependent receptor, beta-barrel domain"/>
    <property type="match status" value="1"/>
</dbReference>
<dbReference type="KEGG" id="coy:HF329_07360"/>
<dbReference type="AlphaFoldDB" id="A0AAE6ZGJ7"/>
<dbReference type="Pfam" id="PF13715">
    <property type="entry name" value="CarbopepD_reg_2"/>
    <property type="match status" value="1"/>
</dbReference>
<keyword evidence="7 8" id="KW-0998">Cell outer membrane</keyword>
<dbReference type="GO" id="GO:0009279">
    <property type="term" value="C:cell outer membrane"/>
    <property type="evidence" value="ECO:0007669"/>
    <property type="project" value="UniProtKB-SubCell"/>
</dbReference>
<keyword evidence="5 9" id="KW-0798">TonB box</keyword>
<dbReference type="Pfam" id="PF00593">
    <property type="entry name" value="TonB_dep_Rec_b-barrel"/>
    <property type="match status" value="1"/>
</dbReference>
<keyword evidence="2 8" id="KW-0813">Transport</keyword>
<name>A0AAE6ZGJ7_9BACT</name>
<dbReference type="NCBIfam" id="TIGR04057">
    <property type="entry name" value="SusC_RagA_signa"/>
    <property type="match status" value="1"/>
</dbReference>
<dbReference type="InterPro" id="IPR008969">
    <property type="entry name" value="CarboxyPept-like_regulatory"/>
</dbReference>
<dbReference type="InterPro" id="IPR036942">
    <property type="entry name" value="Beta-barrel_TonB_sf"/>
</dbReference>
<dbReference type="InterPro" id="IPR023997">
    <property type="entry name" value="TonB-dep_OMP_SusC/RagA_CS"/>
</dbReference>
<evidence type="ECO:0000313" key="13">
    <source>
        <dbReference type="Proteomes" id="UP000502421"/>
    </source>
</evidence>
<protein>
    <submittedName>
        <fullName evidence="12">TonB-dependent receptor</fullName>
    </submittedName>
</protein>
<evidence type="ECO:0000256" key="6">
    <source>
        <dbReference type="ARBA" id="ARBA00023136"/>
    </source>
</evidence>
<comment type="similarity">
    <text evidence="8 9">Belongs to the TonB-dependent receptor family.</text>
</comment>
<sequence>MFPRLMMLSILLLPLWVWAQNRKVTGTVLDENGQPVQSISVQVKGRPGGTLTGKSGSFEVEAGDHETLVFTAVNYVTKEVPLAGAGLPLKVVLASKVTAITDVVVVGYGTQKKRDLTGSIASVSTRDFKEQPVVNVQQILQGRAAGVQVMSNAGAPGGAVSVRIRGNNSIKGDNNPLYVIDGFVGADPSTVNPGDIETMDVLKDASSTAIYGSRGANGVIVITTRKGKPGKTSIELMGQFSSARVLKKMDLLNAADFAATANENAIANGGSPIFTPQQLERFKSQGGTDWQDEIFRTAPTQEYQLSISGGSDKTRYYTSGNFLNQQGIILNSGLKRYSVRAGLNAQLYKKLSLHVNAYAVRNETRNTGIVGRDAPVTQAIAWAPTVPVRDSTGKFTLNDPIGSISNNPVAIATDQNSITHNSTFATIAGLKYEFVPGLTFDVSGAVNYSNIQTLNYTGPTVTSSRLANAGRGSGENIGIQNTNNLTYSHLFNNTHQLTITGVLEYQSFSTSGFNANANSLTFPNLGFYNLSLAQTYGIGTNYSDYKLLSYLGRVNYDYKGRYYITAGVRRDGSSKFQGGHQYSTFPSVGVAWKLSEMDFMKNASFVNNLKIRAGYGVTGNQAINPYQTLTAYQNVNTTLIPGSITPGIILGNPGNPDLKWETTKQWDIGLDADLFDNRLSLTADYYNKNTSNLLLSVPIPNYLGGGSVLSNVGKVNNKGIELSLSGDIIRRNALTWNSAFNISFLRNRVESLYSDKNIPSGTNVGAGLSPQPEFMIIPGQPLGTYWGLTYEGTWKPGEKAAAAAYGNVPGDAKYRDLDGNGVIDGGDYHIIGHGLPRYSWGWNNTFTWKGFTLNVFVQSLGGYDKLNYTYAAGITANSDMRQATIADIKNRYIPGVNETSDIPAFSKTNKNYMVSTRFLEDGTFIRFKNISLSYQLPGSMVKQAKITLYVRAVNLFTITQYKGLDPETNSVATGAGSDVNQSIDYGSYPNAKTITGGVKIGF</sequence>
<keyword evidence="6 8" id="KW-0472">Membrane</keyword>
<evidence type="ECO:0000256" key="8">
    <source>
        <dbReference type="PROSITE-ProRule" id="PRU01360"/>
    </source>
</evidence>
<evidence type="ECO:0000259" key="10">
    <source>
        <dbReference type="Pfam" id="PF00593"/>
    </source>
</evidence>
<dbReference type="PROSITE" id="PS52016">
    <property type="entry name" value="TONB_DEPENDENT_REC_3"/>
    <property type="match status" value="1"/>
</dbReference>
<dbReference type="SUPFAM" id="SSF49464">
    <property type="entry name" value="Carboxypeptidase regulatory domain-like"/>
    <property type="match status" value="1"/>
</dbReference>
<keyword evidence="4 8" id="KW-0812">Transmembrane</keyword>
<dbReference type="NCBIfam" id="TIGR04056">
    <property type="entry name" value="OMP_RagA_SusC"/>
    <property type="match status" value="1"/>
</dbReference>
<comment type="subcellular location">
    <subcellularLocation>
        <location evidence="1 8">Cell outer membrane</location>
        <topology evidence="1 8">Multi-pass membrane protein</topology>
    </subcellularLocation>
</comment>
<keyword evidence="3 8" id="KW-1134">Transmembrane beta strand</keyword>
<evidence type="ECO:0000259" key="11">
    <source>
        <dbReference type="Pfam" id="PF07715"/>
    </source>
</evidence>